<evidence type="ECO:0000259" key="15">
    <source>
        <dbReference type="Pfam" id="PF05173"/>
    </source>
</evidence>
<evidence type="ECO:0000259" key="14">
    <source>
        <dbReference type="Pfam" id="PF01113"/>
    </source>
</evidence>
<dbReference type="Gene3D" id="3.40.50.720">
    <property type="entry name" value="NAD(P)-binding Rossmann-like Domain"/>
    <property type="match status" value="1"/>
</dbReference>
<dbReference type="PROSITE" id="PS01298">
    <property type="entry name" value="DAPB"/>
    <property type="match status" value="1"/>
</dbReference>
<dbReference type="AlphaFoldDB" id="A0A1L8CW01"/>
<dbReference type="InterPro" id="IPR022664">
    <property type="entry name" value="DapB_N_CS"/>
</dbReference>
<dbReference type="GO" id="GO:0051287">
    <property type="term" value="F:NAD binding"/>
    <property type="evidence" value="ECO:0007669"/>
    <property type="project" value="UniProtKB-UniRule"/>
</dbReference>
<evidence type="ECO:0000313" key="16">
    <source>
        <dbReference type="EMBL" id="GAV23098.1"/>
    </source>
</evidence>
<comment type="pathway">
    <text evidence="9 13">Amino-acid biosynthesis; L-lysine biosynthesis via DAP pathway; (S)-tetrahydrodipicolinate from L-aspartate: step 4/4.</text>
</comment>
<feature type="binding site" evidence="13">
    <location>
        <begin position="123"/>
        <end position="126"/>
    </location>
    <ligand>
        <name>NAD(+)</name>
        <dbReference type="ChEBI" id="CHEBI:57540"/>
    </ligand>
</feature>
<dbReference type="GO" id="GO:0009089">
    <property type="term" value="P:lysine biosynthetic process via diaminopimelate"/>
    <property type="evidence" value="ECO:0007669"/>
    <property type="project" value="UniProtKB-UniRule"/>
</dbReference>
<comment type="catalytic activity">
    <reaction evidence="11 13">
        <text>(S)-2,3,4,5-tetrahydrodipicolinate + NADP(+) + H2O = (2S,4S)-4-hydroxy-2,3,4,5-tetrahydrodipicolinate + NADPH + H(+)</text>
        <dbReference type="Rhea" id="RHEA:35331"/>
        <dbReference type="ChEBI" id="CHEBI:15377"/>
        <dbReference type="ChEBI" id="CHEBI:15378"/>
        <dbReference type="ChEBI" id="CHEBI:16845"/>
        <dbReference type="ChEBI" id="CHEBI:57783"/>
        <dbReference type="ChEBI" id="CHEBI:58349"/>
        <dbReference type="ChEBI" id="CHEBI:67139"/>
        <dbReference type="EC" id="1.17.1.8"/>
    </reaction>
</comment>
<dbReference type="Pfam" id="PF01113">
    <property type="entry name" value="DapB_N"/>
    <property type="match status" value="1"/>
</dbReference>
<dbReference type="OrthoDB" id="9790352at2"/>
<dbReference type="EMBL" id="BDJK01000029">
    <property type="protein sequence ID" value="GAV23098.1"/>
    <property type="molecule type" value="Genomic_DNA"/>
</dbReference>
<evidence type="ECO:0000256" key="13">
    <source>
        <dbReference type="HAMAP-Rule" id="MF_00102"/>
    </source>
</evidence>
<dbReference type="CDD" id="cd02274">
    <property type="entry name" value="DHDPR_N"/>
    <property type="match status" value="1"/>
</dbReference>
<feature type="binding site" evidence="13">
    <location>
        <begin position="8"/>
        <end position="13"/>
    </location>
    <ligand>
        <name>NAD(+)</name>
        <dbReference type="ChEBI" id="CHEBI:57540"/>
    </ligand>
</feature>
<evidence type="ECO:0000256" key="3">
    <source>
        <dbReference type="ARBA" id="ARBA00022605"/>
    </source>
</evidence>
<evidence type="ECO:0000256" key="2">
    <source>
        <dbReference type="ARBA" id="ARBA00022490"/>
    </source>
</evidence>
<reference evidence="17" key="1">
    <citation type="submission" date="2016-12" db="EMBL/GenBank/DDBJ databases">
        <title>Draft Genome Sequences od Carboxydothermus pertinax and islandicus, Hydrogenogenic Carboxydotrophic Bacteria.</title>
        <authorList>
            <person name="Fukuyama Y."/>
            <person name="Ohmae K."/>
            <person name="Yoneda Y."/>
            <person name="Yoshida T."/>
            <person name="Sako Y."/>
        </authorList>
    </citation>
    <scope>NUCLEOTIDE SEQUENCE [LARGE SCALE GENOMIC DNA]</scope>
    <source>
        <strain evidence="17">Ug1</strain>
    </source>
</reference>
<feature type="binding site" evidence="13">
    <location>
        <begin position="97"/>
        <end position="99"/>
    </location>
    <ligand>
        <name>NAD(+)</name>
        <dbReference type="ChEBI" id="CHEBI:57540"/>
    </ligand>
</feature>
<dbReference type="UniPathway" id="UPA00034">
    <property type="reaction ID" value="UER00018"/>
</dbReference>
<feature type="binding site" evidence="13">
    <location>
        <begin position="163"/>
        <end position="164"/>
    </location>
    <ligand>
        <name>(S)-2,3,4,5-tetrahydrodipicolinate</name>
        <dbReference type="ChEBI" id="CHEBI:16845"/>
    </ligand>
</feature>
<comment type="similarity">
    <text evidence="1 13">Belongs to the DapB family.</text>
</comment>
<keyword evidence="8 13" id="KW-0457">Lysine biosynthesis</keyword>
<evidence type="ECO:0000256" key="4">
    <source>
        <dbReference type="ARBA" id="ARBA00022857"/>
    </source>
</evidence>
<dbReference type="InterPro" id="IPR023940">
    <property type="entry name" value="DHDPR_bac"/>
</dbReference>
<keyword evidence="4 13" id="KW-0521">NADP</keyword>
<proteinExistence type="inferred from homology"/>
<gene>
    <name evidence="13" type="primary">dapB</name>
    <name evidence="16" type="ORF">cpu_16080</name>
</gene>
<dbReference type="SUPFAM" id="SSF51735">
    <property type="entry name" value="NAD(P)-binding Rossmann-fold domains"/>
    <property type="match status" value="1"/>
</dbReference>
<organism evidence="16 17">
    <name type="scientific">Carboxydothermus pertinax</name>
    <dbReference type="NCBI Taxonomy" id="870242"/>
    <lineage>
        <taxon>Bacteria</taxon>
        <taxon>Bacillati</taxon>
        <taxon>Bacillota</taxon>
        <taxon>Clostridia</taxon>
        <taxon>Thermoanaerobacterales</taxon>
        <taxon>Thermoanaerobacteraceae</taxon>
        <taxon>Carboxydothermus</taxon>
    </lineage>
</organism>
<dbReference type="GO" id="GO:0005829">
    <property type="term" value="C:cytosol"/>
    <property type="evidence" value="ECO:0007669"/>
    <property type="project" value="TreeGrafter"/>
</dbReference>
<feature type="domain" description="Dihydrodipicolinate reductase C-terminal" evidence="15">
    <location>
        <begin position="129"/>
        <end position="262"/>
    </location>
</feature>
<comment type="caution">
    <text evidence="13">Was originally thought to be a dihydrodipicolinate reductase (DHDPR), catalyzing the conversion of dihydrodipicolinate to tetrahydrodipicolinate. However, it was shown in E.coli that the substrate of the enzymatic reaction is not dihydrodipicolinate (DHDP) but in fact (2S,4S)-4-hydroxy-2,3,4,5-tetrahydrodipicolinic acid (HTPA), the product released by the DapA-catalyzed reaction.</text>
</comment>
<dbReference type="GO" id="GO:0016726">
    <property type="term" value="F:oxidoreductase activity, acting on CH or CH2 groups, NAD or NADP as acceptor"/>
    <property type="evidence" value="ECO:0007669"/>
    <property type="project" value="UniProtKB-UniRule"/>
</dbReference>
<dbReference type="PIRSF" id="PIRSF000161">
    <property type="entry name" value="DHPR"/>
    <property type="match status" value="1"/>
</dbReference>
<dbReference type="GO" id="GO:0008839">
    <property type="term" value="F:4-hydroxy-tetrahydrodipicolinate reductase"/>
    <property type="evidence" value="ECO:0007669"/>
    <property type="project" value="UniProtKB-UniRule"/>
</dbReference>
<evidence type="ECO:0000256" key="8">
    <source>
        <dbReference type="ARBA" id="ARBA00023154"/>
    </source>
</evidence>
<dbReference type="NCBIfam" id="TIGR00036">
    <property type="entry name" value="dapB"/>
    <property type="match status" value="1"/>
</dbReference>
<dbReference type="SUPFAM" id="SSF55347">
    <property type="entry name" value="Glyceraldehyde-3-phosphate dehydrogenase-like, C-terminal domain"/>
    <property type="match status" value="1"/>
</dbReference>
<dbReference type="Pfam" id="PF05173">
    <property type="entry name" value="DapB_C"/>
    <property type="match status" value="1"/>
</dbReference>
<dbReference type="EC" id="1.17.1.8" evidence="10 13"/>
<feature type="active site" description="Proton donor" evidence="13">
    <location>
        <position position="157"/>
    </location>
</feature>
<comment type="catalytic activity">
    <reaction evidence="12 13">
        <text>(S)-2,3,4,5-tetrahydrodipicolinate + NAD(+) + H2O = (2S,4S)-4-hydroxy-2,3,4,5-tetrahydrodipicolinate + NADH + H(+)</text>
        <dbReference type="Rhea" id="RHEA:35323"/>
        <dbReference type="ChEBI" id="CHEBI:15377"/>
        <dbReference type="ChEBI" id="CHEBI:15378"/>
        <dbReference type="ChEBI" id="CHEBI:16845"/>
        <dbReference type="ChEBI" id="CHEBI:57540"/>
        <dbReference type="ChEBI" id="CHEBI:57945"/>
        <dbReference type="ChEBI" id="CHEBI:67139"/>
        <dbReference type="EC" id="1.17.1.8"/>
    </reaction>
</comment>
<evidence type="ECO:0000256" key="10">
    <source>
        <dbReference type="ARBA" id="ARBA00038983"/>
    </source>
</evidence>
<feature type="binding site" evidence="13">
    <location>
        <position position="154"/>
    </location>
    <ligand>
        <name>(S)-2,3,4,5-tetrahydrodipicolinate</name>
        <dbReference type="ChEBI" id="CHEBI:16845"/>
    </ligand>
</feature>
<dbReference type="PANTHER" id="PTHR20836:SF0">
    <property type="entry name" value="4-HYDROXY-TETRAHYDRODIPICOLINATE REDUCTASE 1, CHLOROPLASTIC-RELATED"/>
    <property type="match status" value="1"/>
</dbReference>
<dbReference type="GO" id="GO:0019877">
    <property type="term" value="P:diaminopimelate biosynthetic process"/>
    <property type="evidence" value="ECO:0007669"/>
    <property type="project" value="UniProtKB-UniRule"/>
</dbReference>
<keyword evidence="7 13" id="KW-0520">NAD</keyword>
<evidence type="ECO:0000256" key="7">
    <source>
        <dbReference type="ARBA" id="ARBA00023027"/>
    </source>
</evidence>
<evidence type="ECO:0000256" key="12">
    <source>
        <dbReference type="ARBA" id="ARBA00049396"/>
    </source>
</evidence>
<evidence type="ECO:0000256" key="1">
    <source>
        <dbReference type="ARBA" id="ARBA00006642"/>
    </source>
</evidence>
<dbReference type="Gene3D" id="3.30.360.10">
    <property type="entry name" value="Dihydrodipicolinate Reductase, domain 2"/>
    <property type="match status" value="1"/>
</dbReference>
<comment type="subunit">
    <text evidence="13">Homotetramer.</text>
</comment>
<keyword evidence="6 13" id="KW-0560">Oxidoreductase</keyword>
<keyword evidence="5 13" id="KW-0220">Diaminopimelate biosynthesis</keyword>
<feature type="binding site" evidence="13">
    <location>
        <position position="37"/>
    </location>
    <ligand>
        <name>NADP(+)</name>
        <dbReference type="ChEBI" id="CHEBI:58349"/>
    </ligand>
</feature>
<dbReference type="Proteomes" id="UP000187485">
    <property type="component" value="Unassembled WGS sequence"/>
</dbReference>
<dbReference type="GO" id="GO:0050661">
    <property type="term" value="F:NADP binding"/>
    <property type="evidence" value="ECO:0007669"/>
    <property type="project" value="UniProtKB-UniRule"/>
</dbReference>
<evidence type="ECO:0000256" key="5">
    <source>
        <dbReference type="ARBA" id="ARBA00022915"/>
    </source>
</evidence>
<dbReference type="STRING" id="870242.cpu_16080"/>
<accession>A0A1L8CW01</accession>
<dbReference type="HAMAP" id="MF_00102">
    <property type="entry name" value="DapB"/>
    <property type="match status" value="1"/>
</dbReference>
<keyword evidence="3 13" id="KW-0028">Amino-acid biosynthesis</keyword>
<dbReference type="FunFam" id="3.30.360.10:FF:000009">
    <property type="entry name" value="4-hydroxy-tetrahydrodipicolinate reductase"/>
    <property type="match status" value="1"/>
</dbReference>
<sequence>MARIVISGACGRMGKEISKNLLLLPEHELVGFVDVVKVGQDMGEIIGTTKLGKAVESNLKEVLLNNKAEVMLDFSRAEGAFNNILTALENKVRVVSGTTGFSPEQLQKIEEKANKNQVGCILAPNFTIGALLMIKLSEIAVKYFADVEIIEYHHNLKVDAPSGTAIKTAQAIVSKRENRPKPITEEIKISGSRGGDFEGVKIHSVRLPGLLAHQEVIFGGRGQSLSIRHDVYSRESYLDGILFALKKVFELDKFVYGLESLLF</sequence>
<feature type="domain" description="Dihydrodipicolinate reductase N-terminal" evidence="14">
    <location>
        <begin position="3"/>
        <end position="126"/>
    </location>
</feature>
<dbReference type="InterPro" id="IPR036291">
    <property type="entry name" value="NAD(P)-bd_dom_sf"/>
</dbReference>
<evidence type="ECO:0000313" key="17">
    <source>
        <dbReference type="Proteomes" id="UP000187485"/>
    </source>
</evidence>
<comment type="caution">
    <text evidence="16">The sequence shown here is derived from an EMBL/GenBank/DDBJ whole genome shotgun (WGS) entry which is preliminary data.</text>
</comment>
<protein>
    <recommendedName>
        <fullName evidence="10 13">4-hydroxy-tetrahydrodipicolinate reductase</fullName>
        <shortName evidence="13">HTPA reductase</shortName>
        <ecNumber evidence="10 13">1.17.1.8</ecNumber>
    </recommendedName>
</protein>
<evidence type="ECO:0000256" key="9">
    <source>
        <dbReference type="ARBA" id="ARBA00037922"/>
    </source>
</evidence>
<feature type="binding site" evidence="13">
    <location>
        <position position="34"/>
    </location>
    <ligand>
        <name>NAD(+)</name>
        <dbReference type="ChEBI" id="CHEBI:57540"/>
    </ligand>
</feature>
<dbReference type="InterPro" id="IPR022663">
    <property type="entry name" value="DapB_C"/>
</dbReference>
<dbReference type="PANTHER" id="PTHR20836">
    <property type="entry name" value="DIHYDRODIPICOLINATE REDUCTASE"/>
    <property type="match status" value="1"/>
</dbReference>
<dbReference type="RefSeq" id="WP_075859548.1">
    <property type="nucleotide sequence ID" value="NZ_BDJK01000029.1"/>
</dbReference>
<keyword evidence="2 13" id="KW-0963">Cytoplasm</keyword>
<feature type="active site" description="Proton donor/acceptor" evidence="13">
    <location>
        <position position="153"/>
    </location>
</feature>
<name>A0A1L8CW01_9THEO</name>
<evidence type="ECO:0000256" key="11">
    <source>
        <dbReference type="ARBA" id="ARBA00049080"/>
    </source>
</evidence>
<dbReference type="InterPro" id="IPR000846">
    <property type="entry name" value="DapB_N"/>
</dbReference>
<keyword evidence="17" id="KW-1185">Reference proteome</keyword>
<evidence type="ECO:0000256" key="6">
    <source>
        <dbReference type="ARBA" id="ARBA00023002"/>
    </source>
</evidence>
<comment type="function">
    <text evidence="13">Catalyzes the conversion of 4-hydroxy-tetrahydrodipicolinate (HTPA) to tetrahydrodipicolinate.</text>
</comment>
<comment type="subcellular location">
    <subcellularLocation>
        <location evidence="13">Cytoplasm</location>
    </subcellularLocation>
</comment>